<sequence>ILEMKYQKNQYVSKDRAQNHVDALVIAYQGVYQYAKWKFMQNNHINNEDNKVEQLQDGTVSSSQDMNFSILGLIQNHQEDSSNSKVLGNEALITLKKALEKLEEPCEFALGPFLELQFEMNGLEDTLNTMNWYRNKFADHLPGKKLLYYVLSENLGAENSLQMEMLKEICTMCDQDPLVLIYVDKLIQEANADETLSQFRERENDDPDSGLEDSLDNSAGESEEDENQNQTFRSFSSVGLIDSEYVCSLLPEGYIEILVMCVRLLTRFLEYPQFRDHLPAWQRLTLILKRLHHAWLRCWYCLKCEHSKKKLRVIRRKLNCLWKFIIWKQPANDMPLEEAQVLMNKAYAAHVFCFS</sequence>
<dbReference type="Proteomes" id="UP001497623">
    <property type="component" value="Unassembled WGS sequence"/>
</dbReference>
<name>A0AAV2QFX9_MEGNR</name>
<comment type="caution">
    <text evidence="2">The sequence shown here is derived from an EMBL/GenBank/DDBJ whole genome shotgun (WGS) entry which is preliminary data.</text>
</comment>
<gene>
    <name evidence="2" type="ORF">MNOR_LOCUS11055</name>
</gene>
<reference evidence="2 3" key="1">
    <citation type="submission" date="2024-05" db="EMBL/GenBank/DDBJ databases">
        <authorList>
            <person name="Wallberg A."/>
        </authorList>
    </citation>
    <scope>NUCLEOTIDE SEQUENCE [LARGE SCALE GENOMIC DNA]</scope>
</reference>
<accession>A0AAV2QFX9</accession>
<feature type="non-terminal residue" evidence="2">
    <location>
        <position position="355"/>
    </location>
</feature>
<keyword evidence="3" id="KW-1185">Reference proteome</keyword>
<feature type="compositionally biased region" description="Acidic residues" evidence="1">
    <location>
        <begin position="204"/>
        <end position="227"/>
    </location>
</feature>
<protein>
    <submittedName>
        <fullName evidence="2">Uncharacterized protein</fullName>
    </submittedName>
</protein>
<feature type="non-terminal residue" evidence="2">
    <location>
        <position position="1"/>
    </location>
</feature>
<dbReference type="AlphaFoldDB" id="A0AAV2QFX9"/>
<evidence type="ECO:0000313" key="2">
    <source>
        <dbReference type="EMBL" id="CAL4079566.1"/>
    </source>
</evidence>
<evidence type="ECO:0000256" key="1">
    <source>
        <dbReference type="SAM" id="MobiDB-lite"/>
    </source>
</evidence>
<evidence type="ECO:0000313" key="3">
    <source>
        <dbReference type="Proteomes" id="UP001497623"/>
    </source>
</evidence>
<dbReference type="EMBL" id="CAXKWB010005725">
    <property type="protein sequence ID" value="CAL4079566.1"/>
    <property type="molecule type" value="Genomic_DNA"/>
</dbReference>
<feature type="region of interest" description="Disordered" evidence="1">
    <location>
        <begin position="196"/>
        <end position="230"/>
    </location>
</feature>
<proteinExistence type="predicted"/>
<organism evidence="2 3">
    <name type="scientific">Meganyctiphanes norvegica</name>
    <name type="common">Northern krill</name>
    <name type="synonym">Thysanopoda norvegica</name>
    <dbReference type="NCBI Taxonomy" id="48144"/>
    <lineage>
        <taxon>Eukaryota</taxon>
        <taxon>Metazoa</taxon>
        <taxon>Ecdysozoa</taxon>
        <taxon>Arthropoda</taxon>
        <taxon>Crustacea</taxon>
        <taxon>Multicrustacea</taxon>
        <taxon>Malacostraca</taxon>
        <taxon>Eumalacostraca</taxon>
        <taxon>Eucarida</taxon>
        <taxon>Euphausiacea</taxon>
        <taxon>Euphausiidae</taxon>
        <taxon>Meganyctiphanes</taxon>
    </lineage>
</organism>